<dbReference type="PROSITE" id="PS50033">
    <property type="entry name" value="UBX"/>
    <property type="match status" value="1"/>
</dbReference>
<dbReference type="GO" id="GO:0031146">
    <property type="term" value="P:SCF-dependent proteasomal ubiquitin-dependent protein catabolic process"/>
    <property type="evidence" value="ECO:0007669"/>
    <property type="project" value="TreeGrafter"/>
</dbReference>
<dbReference type="SMART" id="SM00367">
    <property type="entry name" value="LRR_CC"/>
    <property type="match status" value="7"/>
</dbReference>
<keyword evidence="4" id="KW-1185">Reference proteome</keyword>
<reference evidence="4" key="1">
    <citation type="journal article" date="2006" name="Science">
        <title>Ancient noncoding elements conserved in the human genome.</title>
        <authorList>
            <person name="Venkatesh B."/>
            <person name="Kirkness E.F."/>
            <person name="Loh Y.H."/>
            <person name="Halpern A.L."/>
            <person name="Lee A.P."/>
            <person name="Johnson J."/>
            <person name="Dandona N."/>
            <person name="Viswanathan L.D."/>
            <person name="Tay A."/>
            <person name="Venter J.C."/>
            <person name="Strausberg R.L."/>
            <person name="Brenner S."/>
        </authorList>
    </citation>
    <scope>NUCLEOTIDE SEQUENCE [LARGE SCALE GENOMIC DNA]</scope>
</reference>
<dbReference type="Pfam" id="PF00789">
    <property type="entry name" value="UBX"/>
    <property type="match status" value="1"/>
</dbReference>
<dbReference type="Ensembl" id="ENSCMIT00000032487.1">
    <property type="protein sequence ID" value="ENSCMIP00000032000.1"/>
    <property type="gene ID" value="ENSCMIG00000013689.1"/>
</dbReference>
<dbReference type="InterPro" id="IPR029071">
    <property type="entry name" value="Ubiquitin-like_domsf"/>
</dbReference>
<evidence type="ECO:0000259" key="2">
    <source>
        <dbReference type="PROSITE" id="PS50033"/>
    </source>
</evidence>
<dbReference type="GeneTree" id="ENSGT00400000022514"/>
<feature type="compositionally biased region" description="Acidic residues" evidence="1">
    <location>
        <begin position="281"/>
        <end position="298"/>
    </location>
</feature>
<dbReference type="STRING" id="7868.ENSCMIP00000032000"/>
<dbReference type="SUPFAM" id="SSF54236">
    <property type="entry name" value="Ubiquitin-like"/>
    <property type="match status" value="1"/>
</dbReference>
<dbReference type="SMART" id="SM00166">
    <property type="entry name" value="UBX"/>
    <property type="match status" value="1"/>
</dbReference>
<evidence type="ECO:0000256" key="1">
    <source>
        <dbReference type="SAM" id="MobiDB-lite"/>
    </source>
</evidence>
<feature type="compositionally biased region" description="Basic and acidic residues" evidence="1">
    <location>
        <begin position="231"/>
        <end position="245"/>
    </location>
</feature>
<evidence type="ECO:0000313" key="4">
    <source>
        <dbReference type="Proteomes" id="UP000314986"/>
    </source>
</evidence>
<dbReference type="AlphaFoldDB" id="A0A4W3JIK6"/>
<dbReference type="PANTHER" id="PTHR13318">
    <property type="entry name" value="PARTNER OF PAIRED, ISOFORM B-RELATED"/>
    <property type="match status" value="1"/>
</dbReference>
<dbReference type="InterPro" id="IPR006553">
    <property type="entry name" value="Leu-rich_rpt_Cys-con_subtyp"/>
</dbReference>
<protein>
    <submittedName>
        <fullName evidence="3">Uncharacterized LOC103190507</fullName>
    </submittedName>
</protein>
<reference evidence="3" key="5">
    <citation type="submission" date="2025-09" db="UniProtKB">
        <authorList>
            <consortium name="Ensembl"/>
        </authorList>
    </citation>
    <scope>IDENTIFICATION</scope>
</reference>
<dbReference type="Pfam" id="PF25372">
    <property type="entry name" value="DUF7885"/>
    <property type="match status" value="1"/>
</dbReference>
<dbReference type="OMA" id="WEDAVNY"/>
<dbReference type="InterPro" id="IPR001012">
    <property type="entry name" value="UBX_dom"/>
</dbReference>
<dbReference type="Gene3D" id="3.10.20.90">
    <property type="entry name" value="Phosphatidylinositol 3-kinase Catalytic Subunit, Chain A, domain 1"/>
    <property type="match status" value="1"/>
</dbReference>
<dbReference type="Proteomes" id="UP000314986">
    <property type="component" value="Unassembled WGS sequence"/>
</dbReference>
<dbReference type="GO" id="GO:0019005">
    <property type="term" value="C:SCF ubiquitin ligase complex"/>
    <property type="evidence" value="ECO:0007669"/>
    <property type="project" value="TreeGrafter"/>
</dbReference>
<dbReference type="Gene3D" id="3.80.10.10">
    <property type="entry name" value="Ribonuclease Inhibitor"/>
    <property type="match status" value="4"/>
</dbReference>
<feature type="compositionally biased region" description="Low complexity" evidence="1">
    <location>
        <begin position="164"/>
        <end position="176"/>
    </location>
</feature>
<name>A0A4W3JIK6_CALMI</name>
<dbReference type="SUPFAM" id="SSF52058">
    <property type="entry name" value="L domain-like"/>
    <property type="match status" value="1"/>
</dbReference>
<organism evidence="3 4">
    <name type="scientific">Callorhinchus milii</name>
    <name type="common">Ghost shark</name>
    <dbReference type="NCBI Taxonomy" id="7868"/>
    <lineage>
        <taxon>Eukaryota</taxon>
        <taxon>Metazoa</taxon>
        <taxon>Chordata</taxon>
        <taxon>Craniata</taxon>
        <taxon>Vertebrata</taxon>
        <taxon>Chondrichthyes</taxon>
        <taxon>Holocephali</taxon>
        <taxon>Chimaeriformes</taxon>
        <taxon>Callorhinchidae</taxon>
        <taxon>Callorhinchus</taxon>
    </lineage>
</organism>
<proteinExistence type="predicted"/>
<dbReference type="Pfam" id="PF13516">
    <property type="entry name" value="LRR_6"/>
    <property type="match status" value="2"/>
</dbReference>
<accession>A0A4W3JIK6</accession>
<feature type="region of interest" description="Disordered" evidence="1">
    <location>
        <begin position="365"/>
        <end position="386"/>
    </location>
</feature>
<dbReference type="InterPro" id="IPR057207">
    <property type="entry name" value="FBXL15_LRR"/>
</dbReference>
<reference evidence="4" key="3">
    <citation type="journal article" date="2014" name="Nature">
        <title>Elephant shark genome provides unique insights into gnathostome evolution.</title>
        <authorList>
            <consortium name="International Elephant Shark Genome Sequencing Consortium"/>
            <person name="Venkatesh B."/>
            <person name="Lee A.P."/>
            <person name="Ravi V."/>
            <person name="Maurya A.K."/>
            <person name="Lian M.M."/>
            <person name="Swann J.B."/>
            <person name="Ohta Y."/>
            <person name="Flajnik M.F."/>
            <person name="Sutoh Y."/>
            <person name="Kasahara M."/>
            <person name="Hoon S."/>
            <person name="Gangu V."/>
            <person name="Roy S.W."/>
            <person name="Irimia M."/>
            <person name="Korzh V."/>
            <person name="Kondrychyn I."/>
            <person name="Lim Z.W."/>
            <person name="Tay B.H."/>
            <person name="Tohari S."/>
            <person name="Kong K.W."/>
            <person name="Ho S."/>
            <person name="Lorente-Galdos B."/>
            <person name="Quilez J."/>
            <person name="Marques-Bonet T."/>
            <person name="Raney B.J."/>
            <person name="Ingham P.W."/>
            <person name="Tay A."/>
            <person name="Hillier L.W."/>
            <person name="Minx P."/>
            <person name="Boehm T."/>
            <person name="Wilson R.K."/>
            <person name="Brenner S."/>
            <person name="Warren W.C."/>
        </authorList>
    </citation>
    <scope>NUCLEOTIDE SEQUENCE [LARGE SCALE GENOMIC DNA]</scope>
</reference>
<feature type="region of interest" description="Disordered" evidence="1">
    <location>
        <begin position="325"/>
        <end position="352"/>
    </location>
</feature>
<dbReference type="InterPro" id="IPR032675">
    <property type="entry name" value="LRR_dom_sf"/>
</dbReference>
<evidence type="ECO:0000313" key="3">
    <source>
        <dbReference type="Ensembl" id="ENSCMIP00000032000.1"/>
    </source>
</evidence>
<feature type="region of interest" description="Disordered" evidence="1">
    <location>
        <begin position="58"/>
        <end position="84"/>
    </location>
</feature>
<feature type="domain" description="UBX" evidence="2">
    <location>
        <begin position="83"/>
        <end position="160"/>
    </location>
</feature>
<reference evidence="3" key="4">
    <citation type="submission" date="2025-08" db="UniProtKB">
        <authorList>
            <consortium name="Ensembl"/>
        </authorList>
    </citation>
    <scope>IDENTIFICATION</scope>
</reference>
<dbReference type="InParanoid" id="A0A4W3JIK6"/>
<dbReference type="InterPro" id="IPR001611">
    <property type="entry name" value="Leu-rich_rpt"/>
</dbReference>
<dbReference type="CDD" id="cd01767">
    <property type="entry name" value="UBX"/>
    <property type="match status" value="1"/>
</dbReference>
<feature type="compositionally biased region" description="Polar residues" evidence="1">
    <location>
        <begin position="369"/>
        <end position="386"/>
    </location>
</feature>
<sequence length="837" mass="90982">MLLFLLPDPMLPVPRKLGKLQQFDEQQKAQQEIRTERRNKQKDHELALKRIADDRENLRAKSSPARLSERFLSRPLEGPVPGTPGGHSALMIRLPWGECIRERFPAETTLAGVRELVAQRCPHLPNFLLLQGLPRRRFSQADLSLTLRALGLHPSATLCVQPGDPTTDPSTIPSPTLCVQPREQPGDPPTLTAHRLNTDPDPSPGTDPRVPTIGGPRGRVLGLGAHSPRHHGGDDDNDERDREELLAVLGHHRRQPGPRPLAHTTHSWGKGQKLAAGLSCEEADDQDAPEEDDEDDEEDNLMALIPPDFDPGVFRMNGHRIRSGFEPQHQWPEQGNRLRPGAEDGHGGPQVPVAAGRAALERLQRGSREQLSPSQPTAPRPATTSAVPSLLTMATRGAITLITAPSRQYAGSLGSLPPRVAERLVMELVKKRWLRPRSLELFSGCSLGSLVLDCYPLTTNQLLLQLSAFPSLHHLSLASCRLLTDSGLESVSHLKKLQHLNLAACPRLTDRCLSSLTGLNCLSHLTLDQTKVTDCGMRDYLESAPSSLVHLSLNETAVSEGTLVCLPRALPHLRLLSIKHTQVTDVSALREVTALHTLCLDHTGVTESSLQTLGSHPNLSSISVSGLQSVSGDSVLHILSGLPLTQLKLPSRHTVSDAGLLALAGLHRLLELDLTDYSQATDQGLQCLASLTRLRRLSLSNTQVTDVGLMYLQPLSSLEELCLDRTRVSSKGVAQCVCGLPRLQVLGLAATLVGDSVVPRGLARCRQLIKLNLSRTRLTDTGLKKLRLWGLSQLSVEGTGVTEAGVTELLAACPNITSIRAGNLRPLALDQQSDEEA</sequence>
<feature type="region of interest" description="Disordered" evidence="1">
    <location>
        <begin position="163"/>
        <end position="298"/>
    </location>
</feature>
<reference evidence="4" key="2">
    <citation type="journal article" date="2007" name="PLoS Biol.">
        <title>Survey sequencing and comparative analysis of the elephant shark (Callorhinchus milii) genome.</title>
        <authorList>
            <person name="Venkatesh B."/>
            <person name="Kirkness E.F."/>
            <person name="Loh Y.H."/>
            <person name="Halpern A.L."/>
            <person name="Lee A.P."/>
            <person name="Johnson J."/>
            <person name="Dandona N."/>
            <person name="Viswanathan L.D."/>
            <person name="Tay A."/>
            <person name="Venter J.C."/>
            <person name="Strausberg R.L."/>
            <person name="Brenner S."/>
        </authorList>
    </citation>
    <scope>NUCLEOTIDE SEQUENCE [LARGE SCALE GENOMIC DNA]</scope>
</reference>